<dbReference type="GO" id="GO:0015086">
    <property type="term" value="F:cadmium ion transmembrane transporter activity"/>
    <property type="evidence" value="ECO:0007669"/>
    <property type="project" value="TreeGrafter"/>
</dbReference>
<keyword evidence="3 6" id="KW-0812">Transmembrane</keyword>
<reference evidence="8" key="1">
    <citation type="submission" date="2017-09" db="EMBL/GenBank/DDBJ databases">
        <title>Depth-based differentiation of microbial function through sediment-hosted aquifers and enrichment of novel symbionts in the deep terrestrial subsurface.</title>
        <authorList>
            <person name="Probst A.J."/>
            <person name="Ladd B."/>
            <person name="Jarett J.K."/>
            <person name="Geller-Mcgrath D.E."/>
            <person name="Sieber C.M.K."/>
            <person name="Emerson J.B."/>
            <person name="Anantharaman K."/>
            <person name="Thomas B.C."/>
            <person name="Malmstrom R."/>
            <person name="Stieglmeier M."/>
            <person name="Klingl A."/>
            <person name="Woyke T."/>
            <person name="Ryan C.M."/>
            <person name="Banfield J.F."/>
        </authorList>
    </citation>
    <scope>NUCLEOTIDE SEQUENCE [LARGE SCALE GENOMIC DNA]</scope>
</reference>
<feature type="transmembrane region" description="Helical" evidence="6">
    <location>
        <begin position="399"/>
        <end position="422"/>
    </location>
</feature>
<keyword evidence="5 6" id="KW-0472">Membrane</keyword>
<evidence type="ECO:0000256" key="1">
    <source>
        <dbReference type="ARBA" id="ARBA00004141"/>
    </source>
</evidence>
<sequence>MPNSQNKPVEKKSLLETLDTSVDGEVAEIGHVLEQGQKKATDGVKKVTHIIGPGVITGFSDDDPSGIGTYAISGAQYGLGQGWLTLFQLPFMIAVQEMCARIGIVTGKGLAGNIKHHFSVKWLYGLVLLLVVANVFNIGADISAMGASLAMIAGGSSALWAIVTTLFIIILEIFISYKVYANLLKWLTVFFLAYVVTAFIIPQDWGQIVRSLVVPHMEYSKLFLITAVGFLGTTISPYLFFWQASEEVEEQVSSGKRKEIGDNVRFNHPKEIKKMRWDTVVGMVLSQLVAFFIVVTTASTLHNNGITQITSAQDAAQALVPLAGQFAGLVFAIGIIGAGLMGIPVLAGSGAYVLSEVFGWRQGLFHKFKEAIGFYSVIIVSTLVGLGINFAGIDPIQGLLYAAVVNGVVAVPLIAFILLISNKKEIMGTKKNTIWSNVFGWGTFGLMALAVIMMFWSMAG</sequence>
<evidence type="ECO:0000256" key="6">
    <source>
        <dbReference type="SAM" id="Phobius"/>
    </source>
</evidence>
<evidence type="ECO:0000313" key="7">
    <source>
        <dbReference type="EMBL" id="PIS06595.1"/>
    </source>
</evidence>
<feature type="transmembrane region" description="Helical" evidence="6">
    <location>
        <begin position="434"/>
        <end position="456"/>
    </location>
</feature>
<evidence type="ECO:0000256" key="3">
    <source>
        <dbReference type="ARBA" id="ARBA00022692"/>
    </source>
</evidence>
<dbReference type="AlphaFoldDB" id="A0A2M6R7S8"/>
<gene>
    <name evidence="7" type="ORF">COT79_03800</name>
</gene>
<dbReference type="PANTHER" id="PTHR11706">
    <property type="entry name" value="SOLUTE CARRIER PROTEIN FAMILY 11 MEMBER"/>
    <property type="match status" value="1"/>
</dbReference>
<feature type="transmembrane region" description="Helical" evidence="6">
    <location>
        <begin position="374"/>
        <end position="393"/>
    </location>
</feature>
<dbReference type="InterPro" id="IPR001046">
    <property type="entry name" value="NRAMP_fam"/>
</dbReference>
<dbReference type="PANTHER" id="PTHR11706:SF33">
    <property type="entry name" value="NATURAL RESISTANCE-ASSOCIATED MACROPHAGE PROTEIN 2"/>
    <property type="match status" value="1"/>
</dbReference>
<keyword evidence="2" id="KW-0813">Transport</keyword>
<dbReference type="GO" id="GO:0034755">
    <property type="term" value="P:iron ion transmembrane transport"/>
    <property type="evidence" value="ECO:0007669"/>
    <property type="project" value="TreeGrafter"/>
</dbReference>
<feature type="transmembrane region" description="Helical" evidence="6">
    <location>
        <begin position="122"/>
        <end position="140"/>
    </location>
</feature>
<feature type="transmembrane region" description="Helical" evidence="6">
    <location>
        <begin position="146"/>
        <end position="171"/>
    </location>
</feature>
<evidence type="ECO:0000313" key="8">
    <source>
        <dbReference type="Proteomes" id="UP000231162"/>
    </source>
</evidence>
<keyword evidence="4 6" id="KW-1133">Transmembrane helix</keyword>
<accession>A0A2M6R7S8</accession>
<dbReference type="Proteomes" id="UP000231162">
    <property type="component" value="Unassembled WGS sequence"/>
</dbReference>
<organism evidence="7 8">
    <name type="scientific">Candidatus Berkelbacteria bacterium CG10_big_fil_rev_8_21_14_0_10_43_14</name>
    <dbReference type="NCBI Taxonomy" id="1974515"/>
    <lineage>
        <taxon>Bacteria</taxon>
        <taxon>Candidatus Berkelbacteria</taxon>
    </lineage>
</organism>
<dbReference type="Pfam" id="PF01566">
    <property type="entry name" value="Nramp"/>
    <property type="match status" value="1"/>
</dbReference>
<evidence type="ECO:0000256" key="2">
    <source>
        <dbReference type="ARBA" id="ARBA00022448"/>
    </source>
</evidence>
<dbReference type="EMBL" id="PEZX01000047">
    <property type="protein sequence ID" value="PIS06595.1"/>
    <property type="molecule type" value="Genomic_DNA"/>
</dbReference>
<comment type="caution">
    <text evidence="7">The sequence shown here is derived from an EMBL/GenBank/DDBJ whole genome shotgun (WGS) entry which is preliminary data.</text>
</comment>
<dbReference type="NCBIfam" id="NF037982">
    <property type="entry name" value="Nramp_1"/>
    <property type="match status" value="1"/>
</dbReference>
<dbReference type="GO" id="GO:0005384">
    <property type="term" value="F:manganese ion transmembrane transporter activity"/>
    <property type="evidence" value="ECO:0007669"/>
    <property type="project" value="TreeGrafter"/>
</dbReference>
<evidence type="ECO:0000256" key="4">
    <source>
        <dbReference type="ARBA" id="ARBA00022989"/>
    </source>
</evidence>
<proteinExistence type="predicted"/>
<name>A0A2M6R7S8_9BACT</name>
<evidence type="ECO:0000256" key="5">
    <source>
        <dbReference type="ARBA" id="ARBA00023136"/>
    </source>
</evidence>
<dbReference type="GO" id="GO:0005886">
    <property type="term" value="C:plasma membrane"/>
    <property type="evidence" value="ECO:0007669"/>
    <property type="project" value="TreeGrafter"/>
</dbReference>
<comment type="subcellular location">
    <subcellularLocation>
        <location evidence="1">Membrane</location>
        <topology evidence="1">Multi-pass membrane protein</topology>
    </subcellularLocation>
</comment>
<feature type="transmembrane region" description="Helical" evidence="6">
    <location>
        <begin position="183"/>
        <end position="202"/>
    </location>
</feature>
<feature type="transmembrane region" description="Helical" evidence="6">
    <location>
        <begin position="222"/>
        <end position="241"/>
    </location>
</feature>
<feature type="transmembrane region" description="Helical" evidence="6">
    <location>
        <begin position="329"/>
        <end position="354"/>
    </location>
</feature>
<protein>
    <submittedName>
        <fullName evidence="7">Iron transporter</fullName>
    </submittedName>
</protein>
<feature type="transmembrane region" description="Helical" evidence="6">
    <location>
        <begin position="280"/>
        <end position="301"/>
    </location>
</feature>